<keyword evidence="5" id="KW-0630">Potassium</keyword>
<dbReference type="PANTHER" id="PTHR32468:SF18">
    <property type="entry name" value="CATION_H(+) ANTIPORTER 1"/>
    <property type="match status" value="1"/>
</dbReference>
<dbReference type="GO" id="GO:0015297">
    <property type="term" value="F:antiporter activity"/>
    <property type="evidence" value="ECO:0007669"/>
    <property type="project" value="InterPro"/>
</dbReference>
<comment type="subcellular location">
    <subcellularLocation>
        <location evidence="1">Membrane</location>
        <topology evidence="1">Multi-pass membrane protein</topology>
    </subcellularLocation>
</comment>
<feature type="transmembrane region" description="Helical" evidence="11">
    <location>
        <begin position="215"/>
        <end position="233"/>
    </location>
</feature>
<keyword evidence="4 11" id="KW-0812">Transmembrane</keyword>
<dbReference type="Gene3D" id="3.40.50.12370">
    <property type="match status" value="1"/>
</dbReference>
<evidence type="ECO:0000313" key="15">
    <source>
        <dbReference type="EMBL" id="KAK1386773.1"/>
    </source>
</evidence>
<accession>A0AAD8ILD0</accession>
<dbReference type="GO" id="GO:0012505">
    <property type="term" value="C:endomembrane system"/>
    <property type="evidence" value="ECO:0007669"/>
    <property type="project" value="TreeGrafter"/>
</dbReference>
<keyword evidence="7" id="KW-0406">Ion transport</keyword>
<name>A0AAD8ILD0_9APIA</name>
<feature type="region of interest" description="Disordered" evidence="10">
    <location>
        <begin position="484"/>
        <end position="505"/>
    </location>
</feature>
<dbReference type="InterPro" id="IPR050794">
    <property type="entry name" value="CPA2_transporter"/>
</dbReference>
<protein>
    <submittedName>
        <fullName evidence="15">Cation/H(+) antiporter like</fullName>
    </submittedName>
</protein>
<reference evidence="15" key="1">
    <citation type="submission" date="2023-02" db="EMBL/GenBank/DDBJ databases">
        <title>Genome of toxic invasive species Heracleum sosnowskyi carries increased number of genes despite the absence of recent whole-genome duplications.</title>
        <authorList>
            <person name="Schelkunov M."/>
            <person name="Shtratnikova V."/>
            <person name="Makarenko M."/>
            <person name="Klepikova A."/>
            <person name="Omelchenko D."/>
            <person name="Novikova G."/>
            <person name="Obukhova E."/>
            <person name="Bogdanov V."/>
            <person name="Penin A."/>
            <person name="Logacheva M."/>
        </authorList>
    </citation>
    <scope>NUCLEOTIDE SEQUENCE</scope>
    <source>
        <strain evidence="15">Hsosn_3</strain>
        <tissue evidence="15">Leaf</tissue>
    </source>
</reference>
<evidence type="ECO:0000259" key="14">
    <source>
        <dbReference type="Pfam" id="PF23259"/>
    </source>
</evidence>
<dbReference type="GO" id="GO:1902600">
    <property type="term" value="P:proton transmembrane transport"/>
    <property type="evidence" value="ECO:0007669"/>
    <property type="project" value="InterPro"/>
</dbReference>
<keyword evidence="16" id="KW-1185">Reference proteome</keyword>
<feature type="transmembrane region" description="Helical" evidence="11">
    <location>
        <begin position="146"/>
        <end position="169"/>
    </location>
</feature>
<feature type="transmembrane region" description="Helical" evidence="11">
    <location>
        <begin position="113"/>
        <end position="134"/>
    </location>
</feature>
<dbReference type="GO" id="GO:0016020">
    <property type="term" value="C:membrane"/>
    <property type="evidence" value="ECO:0007669"/>
    <property type="project" value="UniProtKB-SubCell"/>
</dbReference>
<evidence type="ECO:0000256" key="3">
    <source>
        <dbReference type="ARBA" id="ARBA00022538"/>
    </source>
</evidence>
<feature type="transmembrane region" description="Helical" evidence="11">
    <location>
        <begin position="81"/>
        <end position="101"/>
    </location>
</feature>
<comment type="caution">
    <text evidence="15">The sequence shown here is derived from an EMBL/GenBank/DDBJ whole genome shotgun (WGS) entry which is preliminary data.</text>
</comment>
<evidence type="ECO:0000256" key="7">
    <source>
        <dbReference type="ARBA" id="ARBA00023065"/>
    </source>
</evidence>
<evidence type="ECO:0000256" key="2">
    <source>
        <dbReference type="ARBA" id="ARBA00022448"/>
    </source>
</evidence>
<evidence type="ECO:0000256" key="5">
    <source>
        <dbReference type="ARBA" id="ARBA00022958"/>
    </source>
</evidence>
<dbReference type="Pfam" id="PF23259">
    <property type="entry name" value="CHX17_C"/>
    <property type="match status" value="1"/>
</dbReference>
<evidence type="ECO:0000259" key="13">
    <source>
        <dbReference type="Pfam" id="PF23256"/>
    </source>
</evidence>
<evidence type="ECO:0000256" key="1">
    <source>
        <dbReference type="ARBA" id="ARBA00004141"/>
    </source>
</evidence>
<evidence type="ECO:0000256" key="9">
    <source>
        <dbReference type="ARBA" id="ARBA00038341"/>
    </source>
</evidence>
<dbReference type="InterPro" id="IPR038770">
    <property type="entry name" value="Na+/solute_symporter_sf"/>
</dbReference>
<evidence type="ECO:0000259" key="12">
    <source>
        <dbReference type="Pfam" id="PF00999"/>
    </source>
</evidence>
<feature type="transmembrane region" description="Helical" evidence="11">
    <location>
        <begin position="245"/>
        <end position="262"/>
    </location>
</feature>
<feature type="transmembrane region" description="Helical" evidence="11">
    <location>
        <begin position="327"/>
        <end position="350"/>
    </location>
</feature>
<feature type="domain" description="Cation/H+ exchanger transmembrane" evidence="12">
    <location>
        <begin position="42"/>
        <end position="417"/>
    </location>
</feature>
<reference evidence="15" key="2">
    <citation type="submission" date="2023-05" db="EMBL/GenBank/DDBJ databases">
        <authorList>
            <person name="Schelkunov M.I."/>
        </authorList>
    </citation>
    <scope>NUCLEOTIDE SEQUENCE</scope>
    <source>
        <strain evidence="15">Hsosn_3</strain>
        <tissue evidence="15">Leaf</tissue>
    </source>
</reference>
<sequence length="798" mass="88781">MGDVQKDVGPECSQDQFFNPILTMGYQMGAILVLSHAFQLSLKFIPGPIAQILAGFVLGPSGISNIEGIKKFFFQAFATNYYETMAMYARILIMFLIGLEFDSPYLMRNFKRASVISLCGCVTSTIFAFAITRFLYEETSAEGNHFLMTCMIAVVLSNSGSPLVIRLAADLRFANTDVGRLAISSALIGDLYAVGLTIIISRHKKEKSKTWVSDGFIALITIVTVIVANIYLTKFMNKRNRNKKYLSNFEVCFLLVIVFAGAMGVESIGYSSIYACFFFGLFFPRGGKTMRTLLIKLTYIIHNFIFPIYFGYSGFKADLSVVYKHTWRITIIVLVIVLSIGGKITGTLAACHYLKTPLNEGVLLASLLNLKCHADLVAMTVGQHNAMVTSQTFFSLMICSVVISSLISGPLIAFLVRRESDTLGYKHVTLELQDPDSELRILACVHSPRPVSTMVGLIATSRGSENVPITPYLMHLIELPSKNKTNKKKYPRDENEELMEEEEDYGGNDVVEINEAVDDFTAETGVMIHQVKMVAPFTSMYEDVCEFAEEVRASIIILPFHKHQRIDGKMESDKVGIRTTNQKLLQHAQCSVAILVDRGHTAGALKASGSESLQNVVTLFFGGPDDREALGFSTRMGSHHHINLTVIRFHSATSRDQNVELNVARKEDDVLMAISDYEKENEIDNTVLSDFYNRYVTSGRVGYIEKHVDNGAETSSYLKDIWEMYTMFIVGKGGRRQSTITTGLNDWEECPELGTVGDLLASSDFDESGSVLVIQQHSCKNDDDNDVDDKDVDSYDVT</sequence>
<organism evidence="15 16">
    <name type="scientific">Heracleum sosnowskyi</name>
    <dbReference type="NCBI Taxonomy" id="360622"/>
    <lineage>
        <taxon>Eukaryota</taxon>
        <taxon>Viridiplantae</taxon>
        <taxon>Streptophyta</taxon>
        <taxon>Embryophyta</taxon>
        <taxon>Tracheophyta</taxon>
        <taxon>Spermatophyta</taxon>
        <taxon>Magnoliopsida</taxon>
        <taxon>eudicotyledons</taxon>
        <taxon>Gunneridae</taxon>
        <taxon>Pentapetalae</taxon>
        <taxon>asterids</taxon>
        <taxon>campanulids</taxon>
        <taxon>Apiales</taxon>
        <taxon>Apiaceae</taxon>
        <taxon>Apioideae</taxon>
        <taxon>apioid superclade</taxon>
        <taxon>Tordylieae</taxon>
        <taxon>Tordyliinae</taxon>
        <taxon>Heracleum</taxon>
    </lineage>
</organism>
<keyword evidence="8 11" id="KW-0472">Membrane</keyword>
<dbReference type="Proteomes" id="UP001237642">
    <property type="component" value="Unassembled WGS sequence"/>
</dbReference>
<evidence type="ECO:0000256" key="8">
    <source>
        <dbReference type="ARBA" id="ARBA00023136"/>
    </source>
</evidence>
<dbReference type="GO" id="GO:0006885">
    <property type="term" value="P:regulation of pH"/>
    <property type="evidence" value="ECO:0007669"/>
    <property type="project" value="TreeGrafter"/>
</dbReference>
<dbReference type="Pfam" id="PF23256">
    <property type="entry name" value="CHX17_2nd"/>
    <property type="match status" value="1"/>
</dbReference>
<dbReference type="Gene3D" id="1.20.1530.20">
    <property type="match status" value="1"/>
</dbReference>
<feature type="transmembrane region" description="Helical" evidence="11">
    <location>
        <begin position="393"/>
        <end position="416"/>
    </location>
</feature>
<keyword evidence="6 11" id="KW-1133">Transmembrane helix</keyword>
<feature type="transmembrane region" description="Helical" evidence="11">
    <location>
        <begin position="297"/>
        <end position="315"/>
    </location>
</feature>
<dbReference type="InterPro" id="IPR057290">
    <property type="entry name" value="CHX17_C"/>
</dbReference>
<keyword evidence="2" id="KW-0813">Transport</keyword>
<feature type="transmembrane region" description="Helical" evidence="11">
    <location>
        <begin position="181"/>
        <end position="203"/>
    </location>
</feature>
<gene>
    <name evidence="15" type="ORF">POM88_014951</name>
</gene>
<feature type="domain" description="Cation/H(+) antiporter central" evidence="13">
    <location>
        <begin position="472"/>
        <end position="603"/>
    </location>
</feature>
<evidence type="ECO:0000256" key="11">
    <source>
        <dbReference type="SAM" id="Phobius"/>
    </source>
</evidence>
<dbReference type="PANTHER" id="PTHR32468">
    <property type="entry name" value="CATION/H + ANTIPORTER"/>
    <property type="match status" value="1"/>
</dbReference>
<feature type="compositionally biased region" description="Acidic residues" evidence="10">
    <location>
        <begin position="494"/>
        <end position="505"/>
    </location>
</feature>
<dbReference type="Pfam" id="PF00999">
    <property type="entry name" value="Na_H_Exchanger"/>
    <property type="match status" value="1"/>
</dbReference>
<evidence type="ECO:0000256" key="4">
    <source>
        <dbReference type="ARBA" id="ARBA00022692"/>
    </source>
</evidence>
<dbReference type="InterPro" id="IPR006153">
    <property type="entry name" value="Cation/H_exchanger_TM"/>
</dbReference>
<evidence type="ECO:0000313" key="16">
    <source>
        <dbReference type="Proteomes" id="UP001237642"/>
    </source>
</evidence>
<keyword evidence="3" id="KW-0633">Potassium transport</keyword>
<dbReference type="EMBL" id="JAUIZM010000004">
    <property type="protein sequence ID" value="KAK1386773.1"/>
    <property type="molecule type" value="Genomic_DNA"/>
</dbReference>
<dbReference type="InterPro" id="IPR057291">
    <property type="entry name" value="CHX17_2nd"/>
</dbReference>
<dbReference type="GO" id="GO:0006813">
    <property type="term" value="P:potassium ion transport"/>
    <property type="evidence" value="ECO:0007669"/>
    <property type="project" value="UniProtKB-KW"/>
</dbReference>
<proteinExistence type="inferred from homology"/>
<feature type="domain" description="Cation/H(+) antiporter C-terminal" evidence="14">
    <location>
        <begin position="616"/>
        <end position="780"/>
    </location>
</feature>
<feature type="transmembrane region" description="Helical" evidence="11">
    <location>
        <begin position="268"/>
        <end position="285"/>
    </location>
</feature>
<evidence type="ECO:0000256" key="6">
    <source>
        <dbReference type="ARBA" id="ARBA00022989"/>
    </source>
</evidence>
<comment type="similarity">
    <text evidence="9">Belongs to the monovalent cation:proton antiporter 2 (CPA2) transporter (TC 2.A.37) family. CHX (TC 2.A.37.4) subfamily.</text>
</comment>
<evidence type="ECO:0000256" key="10">
    <source>
        <dbReference type="SAM" id="MobiDB-lite"/>
    </source>
</evidence>
<dbReference type="AlphaFoldDB" id="A0AAD8ILD0"/>